<feature type="transmembrane region" description="Helical" evidence="6">
    <location>
        <begin position="157"/>
        <end position="178"/>
    </location>
</feature>
<dbReference type="PANTHER" id="PTHR31465:SF15">
    <property type="entry name" value="LIPID TRANSPORTER ATNI-RELATED"/>
    <property type="match status" value="1"/>
</dbReference>
<feature type="transmembrane region" description="Helical" evidence="6">
    <location>
        <begin position="239"/>
        <end position="261"/>
    </location>
</feature>
<keyword evidence="4 6" id="KW-0472">Membrane</keyword>
<dbReference type="GO" id="GO:0016020">
    <property type="term" value="C:membrane"/>
    <property type="evidence" value="ECO:0007669"/>
    <property type="project" value="UniProtKB-SubCell"/>
</dbReference>
<protein>
    <recommendedName>
        <fullName evidence="10">RTA1-like protein</fullName>
    </recommendedName>
</protein>
<keyword evidence="3 6" id="KW-1133">Transmembrane helix</keyword>
<feature type="transmembrane region" description="Helical" evidence="6">
    <location>
        <begin position="199"/>
        <end position="219"/>
    </location>
</feature>
<feature type="transmembrane region" description="Helical" evidence="6">
    <location>
        <begin position="282"/>
        <end position="303"/>
    </location>
</feature>
<evidence type="ECO:0000313" key="8">
    <source>
        <dbReference type="EMBL" id="KAF4975492.1"/>
    </source>
</evidence>
<dbReference type="PANTHER" id="PTHR31465">
    <property type="entry name" value="PROTEIN RTA1-RELATED"/>
    <property type="match status" value="1"/>
</dbReference>
<evidence type="ECO:0000256" key="6">
    <source>
        <dbReference type="SAM" id="Phobius"/>
    </source>
</evidence>
<evidence type="ECO:0000313" key="9">
    <source>
        <dbReference type="Proteomes" id="UP000635477"/>
    </source>
</evidence>
<evidence type="ECO:0000256" key="2">
    <source>
        <dbReference type="ARBA" id="ARBA00022692"/>
    </source>
</evidence>
<dbReference type="AlphaFoldDB" id="A0A8H4XHK5"/>
<evidence type="ECO:0000256" key="4">
    <source>
        <dbReference type="ARBA" id="ARBA00023136"/>
    </source>
</evidence>
<comment type="subcellular location">
    <subcellularLocation>
        <location evidence="1">Membrane</location>
        <topology evidence="1">Multi-pass membrane protein</topology>
    </subcellularLocation>
</comment>
<evidence type="ECO:0008006" key="10">
    <source>
        <dbReference type="Google" id="ProtNLM"/>
    </source>
</evidence>
<evidence type="ECO:0000256" key="1">
    <source>
        <dbReference type="ARBA" id="ARBA00004141"/>
    </source>
</evidence>
<dbReference type="Pfam" id="PF04479">
    <property type="entry name" value="RTA1"/>
    <property type="match status" value="1"/>
</dbReference>
<keyword evidence="9" id="KW-1185">Reference proteome</keyword>
<dbReference type="InterPro" id="IPR007568">
    <property type="entry name" value="RTA1"/>
</dbReference>
<feature type="transmembrane region" description="Helical" evidence="6">
    <location>
        <begin position="128"/>
        <end position="145"/>
    </location>
</feature>
<accession>A0A8H4XHK5</accession>
<dbReference type="EMBL" id="JABEYC010000634">
    <property type="protein sequence ID" value="KAF4975492.1"/>
    <property type="molecule type" value="Genomic_DNA"/>
</dbReference>
<organism evidence="8 9">
    <name type="scientific">Fusarium zealandicum</name>
    <dbReference type="NCBI Taxonomy" id="1053134"/>
    <lineage>
        <taxon>Eukaryota</taxon>
        <taxon>Fungi</taxon>
        <taxon>Dikarya</taxon>
        <taxon>Ascomycota</taxon>
        <taxon>Pezizomycotina</taxon>
        <taxon>Sordariomycetes</taxon>
        <taxon>Hypocreomycetidae</taxon>
        <taxon>Hypocreales</taxon>
        <taxon>Nectriaceae</taxon>
        <taxon>Fusarium</taxon>
        <taxon>Fusarium staphyleae species complex</taxon>
    </lineage>
</organism>
<keyword evidence="7" id="KW-0732">Signal</keyword>
<keyword evidence="2 6" id="KW-0812">Transmembrane</keyword>
<feature type="transmembrane region" description="Helical" evidence="6">
    <location>
        <begin position="96"/>
        <end position="116"/>
    </location>
</feature>
<feature type="chain" id="PRO_5034439326" description="RTA1-like protein" evidence="7">
    <location>
        <begin position="23"/>
        <end position="399"/>
    </location>
</feature>
<name>A0A8H4XHK5_9HYPO</name>
<dbReference type="OrthoDB" id="5384040at2759"/>
<reference evidence="8" key="1">
    <citation type="journal article" date="2020" name="BMC Genomics">
        <title>Correction to: Identification and distribution of gene clusters required for synthesis of sphingolipid metabolism inhibitors in diverse species of the filamentous fungus Fusarium.</title>
        <authorList>
            <person name="Kim H.S."/>
            <person name="Lohmar J.M."/>
            <person name="Busman M."/>
            <person name="Brown D.W."/>
            <person name="Naumann T.A."/>
            <person name="Divon H.H."/>
            <person name="Lysoe E."/>
            <person name="Uhlig S."/>
            <person name="Proctor R.H."/>
        </authorList>
    </citation>
    <scope>NUCLEOTIDE SEQUENCE</scope>
    <source>
        <strain evidence="8">NRRL 22465</strain>
    </source>
</reference>
<proteinExistence type="predicted"/>
<gene>
    <name evidence="8" type="ORF">FZEAL_7723</name>
</gene>
<comment type="caution">
    <text evidence="8">The sequence shown here is derived from an EMBL/GenBank/DDBJ whole genome shotgun (WGS) entry which is preliminary data.</text>
</comment>
<evidence type="ECO:0000256" key="5">
    <source>
        <dbReference type="SAM" id="MobiDB-lite"/>
    </source>
</evidence>
<sequence>MYFNTKTLVLHLLSASSALAAAIPTVTLAAREQEVTTAPDGIFTGTKLVTIDGVTNSHVNIPAKTIEILVPTCIQTATPDDNGHVPPGTCHAFWDYYPSFGAAVAFALLFAVLTAVHIWQAAKYKKRWCWVIIMASIWETMAFVFRALSTRYQQSSGIYLVFQIFILLAPIWVNAYAYMTLGRMVFYYLPSRSVLHMPAATLAAVFVGLDMVSFMIQLVGGSMAGPGAPPELQQKAVHIYMGGIGLQELFIVLFVGLCIQFQRKMHRLEGAGKGAKGFVTSSSGMLLCALYFSLAMISVRIIYRLIEFSGGMGQDNSLITNEAYFYALEAVPMLLAVLAFNVVHPGRIMTGPRSDMPGLVSMIKHKFGKGKKLLNDRSDSDDEMPPRYEMPRMDEHYTR</sequence>
<feature type="signal peptide" evidence="7">
    <location>
        <begin position="1"/>
        <end position="22"/>
    </location>
</feature>
<evidence type="ECO:0000256" key="7">
    <source>
        <dbReference type="SAM" id="SignalP"/>
    </source>
</evidence>
<evidence type="ECO:0000256" key="3">
    <source>
        <dbReference type="ARBA" id="ARBA00022989"/>
    </source>
</evidence>
<feature type="region of interest" description="Disordered" evidence="5">
    <location>
        <begin position="372"/>
        <end position="399"/>
    </location>
</feature>
<dbReference type="Proteomes" id="UP000635477">
    <property type="component" value="Unassembled WGS sequence"/>
</dbReference>
<feature type="compositionally biased region" description="Basic and acidic residues" evidence="5">
    <location>
        <begin position="373"/>
        <end position="399"/>
    </location>
</feature>
<feature type="transmembrane region" description="Helical" evidence="6">
    <location>
        <begin position="323"/>
        <end position="343"/>
    </location>
</feature>
<reference evidence="8" key="2">
    <citation type="submission" date="2020-05" db="EMBL/GenBank/DDBJ databases">
        <authorList>
            <person name="Kim H.-S."/>
            <person name="Proctor R.H."/>
            <person name="Brown D.W."/>
        </authorList>
    </citation>
    <scope>NUCLEOTIDE SEQUENCE</scope>
    <source>
        <strain evidence="8">NRRL 22465</strain>
    </source>
</reference>